<dbReference type="OrthoDB" id="1879366at2759"/>
<accession>A0A139IKQ2</accession>
<dbReference type="InterPro" id="IPR036928">
    <property type="entry name" value="AS_sf"/>
</dbReference>
<dbReference type="Proteomes" id="UP000073492">
    <property type="component" value="Unassembled WGS sequence"/>
</dbReference>
<feature type="compositionally biased region" description="Low complexity" evidence="1">
    <location>
        <begin position="1088"/>
        <end position="1100"/>
    </location>
</feature>
<gene>
    <name evidence="3" type="ORF">AC579_1357</name>
</gene>
<feature type="compositionally biased region" description="Low complexity" evidence="1">
    <location>
        <begin position="949"/>
        <end position="961"/>
    </location>
</feature>
<feature type="domain" description="Amidase" evidence="2">
    <location>
        <begin position="101"/>
        <end position="208"/>
    </location>
</feature>
<dbReference type="PANTHER" id="PTHR11895:SF171">
    <property type="entry name" value="AMIDASE DOMAIN-CONTAINING PROTEIN"/>
    <property type="match status" value="1"/>
</dbReference>
<proteinExistence type="predicted"/>
<dbReference type="GO" id="GO:0003824">
    <property type="term" value="F:catalytic activity"/>
    <property type="evidence" value="ECO:0007669"/>
    <property type="project" value="InterPro"/>
</dbReference>
<dbReference type="Gene3D" id="3.90.1300.10">
    <property type="entry name" value="Amidase signature (AS) domain"/>
    <property type="match status" value="1"/>
</dbReference>
<comment type="caution">
    <text evidence="3">The sequence shown here is derived from an EMBL/GenBank/DDBJ whole genome shotgun (WGS) entry which is preliminary data.</text>
</comment>
<evidence type="ECO:0000256" key="1">
    <source>
        <dbReference type="SAM" id="MobiDB-lite"/>
    </source>
</evidence>
<dbReference type="AlphaFoldDB" id="A0A139IKQ2"/>
<dbReference type="Pfam" id="PF01425">
    <property type="entry name" value="Amidase"/>
    <property type="match status" value="2"/>
</dbReference>
<dbReference type="InterPro" id="IPR023631">
    <property type="entry name" value="Amidase_dom"/>
</dbReference>
<feature type="domain" description="Amidase" evidence="2">
    <location>
        <begin position="226"/>
        <end position="533"/>
    </location>
</feature>
<evidence type="ECO:0000259" key="2">
    <source>
        <dbReference type="Pfam" id="PF01425"/>
    </source>
</evidence>
<reference evidence="3 4" key="1">
    <citation type="submission" date="2015-07" db="EMBL/GenBank/DDBJ databases">
        <title>Comparative genomics of the Sigatoka disease complex on banana suggests a link between parallel evolutionary changes in Pseudocercospora fijiensis and Pseudocercospora eumusae and increased virulence on the banana host.</title>
        <authorList>
            <person name="Chang T.-C."/>
            <person name="Salvucci A."/>
            <person name="Crous P.W."/>
            <person name="Stergiopoulos I."/>
        </authorList>
    </citation>
    <scope>NUCLEOTIDE SEQUENCE [LARGE SCALE GENOMIC DNA]</scope>
    <source>
        <strain evidence="3 4">CBS 116634</strain>
    </source>
</reference>
<sequence length="1121" mass="123364">MSIVALATGEPTCTIEHLKKVCEASNFSIQPGSLDETAFLLFANSFDSVCQLIDSLPEYHDPRLQPVEVEGGERKFHKPRDDENPLNGWAHKARLVSADPKAREGPLAGRTVAFKDNVSVAGLPLGLGCSPKHFKHGKHPISTIDASVVKRVLEAGGIVKGTANCENFSMFPVSYTSYSGAVHNAWLPGYATGGSSSGCGALVSAGDVLHERKLGKDNRTYPLGEGVDLAIGGDQGGSIRLPAAYSGIYGLKPTHGLIPYTGIASLNPLIDHTGPMARTVEDIALLLRTLAGYDGIDPRMTPESPLREKVQDYLGDLQSWITSKKEQNEWTSSSAAKGLRIGMLKESLHVIGLDSSIVKTVKTAAERFVSLGADVKEVSIPEHHLGAAVWTVAGRAFMPHKVDNRVSDLLEHPLPALDPLPVDQGFYDVLAHRNPAILNVLLNAAHMEQKYGPALVRKAYMHIHQLRAAYDKAFEEVDVLLTPVNPTVGPPHPESVKKTEQNPNGWTDKIMDLFEPAIGNTMNTCPFNVTGHPGAQPDRAFVAPSPTHDAYMHQAYGLSGEYGQFQAFDSSARKAAPPKPIALGTDPTNRKLLDLPPVVGSIIQFPNKHLKYRPIPHDLDAVRDKLFRVDKELLLDSQHICDYWLHMTNVYQRSTKPERNHNGTVTEVWECRNRRRVKMIANSPKESQGRGQRNKHTKDDILGDVAQCKLRIRFISYTKHHESCPWSQDQPGAPPGFMGCKCIPEWVHMERTEKTKEYEHQHEHDIAMLDRFKRSDAIMYYAKVLVEQRYTFACVHKWILKKYAGKTREVQYLNKQDVSNVGRPWRLLNKDVELKAEVEEENHMDKQRNECLDSIHTTSQSQLAKALTEVCRRIPEAVDIIMPFIEKAADGDESSSRIMEAEDIVVPEPGLPKKREVLYAYVRPVLNQQPSTPDSTSHQALATSIATPAPCASTASTPNTSMHTRADPNRPGQFVLSKAPAALPSGSPADTGDRRPRSSSLHDTLKATLTGPDPEAASRILASTASNSKFTLPYDAASNPRASTASRFSAAAWPPPSITHPVAQANQPRSGISERRPTWAQSTTPKRSAASSPSSSAQAPKRTLYEEIRTQLRNELTSLPP</sequence>
<feature type="region of interest" description="Disordered" evidence="1">
    <location>
        <begin position="486"/>
        <end position="505"/>
    </location>
</feature>
<feature type="region of interest" description="Disordered" evidence="1">
    <location>
        <begin position="1047"/>
        <end position="1105"/>
    </location>
</feature>
<evidence type="ECO:0000313" key="3">
    <source>
        <dbReference type="EMBL" id="KXT15215.1"/>
    </source>
</evidence>
<dbReference type="EMBL" id="LFZO01000063">
    <property type="protein sequence ID" value="KXT15215.1"/>
    <property type="molecule type" value="Genomic_DNA"/>
</dbReference>
<dbReference type="STRING" id="113226.A0A139IKQ2"/>
<evidence type="ECO:0000313" key="4">
    <source>
        <dbReference type="Proteomes" id="UP000073492"/>
    </source>
</evidence>
<dbReference type="InterPro" id="IPR000120">
    <property type="entry name" value="Amidase"/>
</dbReference>
<feature type="region of interest" description="Disordered" evidence="1">
    <location>
        <begin position="949"/>
        <end position="1015"/>
    </location>
</feature>
<dbReference type="PANTHER" id="PTHR11895">
    <property type="entry name" value="TRANSAMIDASE"/>
    <property type="match status" value="1"/>
</dbReference>
<keyword evidence="4" id="KW-1185">Reference proteome</keyword>
<protein>
    <recommendedName>
        <fullName evidence="2">Amidase domain-containing protein</fullName>
    </recommendedName>
</protein>
<dbReference type="SUPFAM" id="SSF75304">
    <property type="entry name" value="Amidase signature (AS) enzymes"/>
    <property type="match status" value="1"/>
</dbReference>
<organism evidence="3 4">
    <name type="scientific">Pseudocercospora musae</name>
    <dbReference type="NCBI Taxonomy" id="113226"/>
    <lineage>
        <taxon>Eukaryota</taxon>
        <taxon>Fungi</taxon>
        <taxon>Dikarya</taxon>
        <taxon>Ascomycota</taxon>
        <taxon>Pezizomycotina</taxon>
        <taxon>Dothideomycetes</taxon>
        <taxon>Dothideomycetidae</taxon>
        <taxon>Mycosphaerellales</taxon>
        <taxon>Mycosphaerellaceae</taxon>
        <taxon>Pseudocercospora</taxon>
    </lineage>
</organism>
<name>A0A139IKQ2_9PEZI</name>